<dbReference type="SUPFAM" id="SSF53474">
    <property type="entry name" value="alpha/beta-Hydrolases"/>
    <property type="match status" value="1"/>
</dbReference>
<proteinExistence type="predicted"/>
<evidence type="ECO:0000256" key="1">
    <source>
        <dbReference type="SAM" id="MobiDB-lite"/>
    </source>
</evidence>
<dbReference type="AlphaFoldDB" id="A0A452XF35"/>
<protein>
    <recommendedName>
        <fullName evidence="2">Alpha/beta hydrolase fold-3 domain-containing protein</fullName>
    </recommendedName>
</protein>
<organism evidence="3 4">
    <name type="scientific">Aegilops tauschii subsp. strangulata</name>
    <name type="common">Goatgrass</name>
    <dbReference type="NCBI Taxonomy" id="200361"/>
    <lineage>
        <taxon>Eukaryota</taxon>
        <taxon>Viridiplantae</taxon>
        <taxon>Streptophyta</taxon>
        <taxon>Embryophyta</taxon>
        <taxon>Tracheophyta</taxon>
        <taxon>Spermatophyta</taxon>
        <taxon>Magnoliopsida</taxon>
        <taxon>Liliopsida</taxon>
        <taxon>Poales</taxon>
        <taxon>Poaceae</taxon>
        <taxon>BOP clade</taxon>
        <taxon>Pooideae</taxon>
        <taxon>Triticodae</taxon>
        <taxon>Triticeae</taxon>
        <taxon>Triticinae</taxon>
        <taxon>Aegilops</taxon>
    </lineage>
</organism>
<dbReference type="Pfam" id="PF07859">
    <property type="entry name" value="Abhydrolase_3"/>
    <property type="match status" value="1"/>
</dbReference>
<feature type="region of interest" description="Disordered" evidence="1">
    <location>
        <begin position="134"/>
        <end position="193"/>
    </location>
</feature>
<sequence length="193" mass="20961">MHANKTSPANEKDGHDISVDMYPFIRKYKDGSIERFLHSPFVLALPDQGGNRGVATRDVVVDKATGVSVRLFLPSRAAETAGRNRLPLVLYVHGGSFCTESAFGRTYHPYATSLAGSAGALVVSVEYRLALRSSPYPRPTTTRGPRSSGRRPRPTRGWPATPTLRARSWRATAPAATSFTTRQSAPATKSMTT</sequence>
<reference evidence="4" key="2">
    <citation type="journal article" date="2017" name="Nat. Plants">
        <title>The Aegilops tauschii genome reveals multiple impacts of transposons.</title>
        <authorList>
            <person name="Zhao G."/>
            <person name="Zou C."/>
            <person name="Li K."/>
            <person name="Wang K."/>
            <person name="Li T."/>
            <person name="Gao L."/>
            <person name="Zhang X."/>
            <person name="Wang H."/>
            <person name="Yang Z."/>
            <person name="Liu X."/>
            <person name="Jiang W."/>
            <person name="Mao L."/>
            <person name="Kong X."/>
            <person name="Jiao Y."/>
            <person name="Jia J."/>
        </authorList>
    </citation>
    <scope>NUCLEOTIDE SEQUENCE [LARGE SCALE GENOMIC DNA]</scope>
    <source>
        <strain evidence="4">cv. AL8/78</strain>
    </source>
</reference>
<dbReference type="Gramene" id="AET0Gv20116300.3">
    <property type="protein sequence ID" value="AET0Gv20116300.3"/>
    <property type="gene ID" value="AET0Gv20116300"/>
</dbReference>
<dbReference type="InterPro" id="IPR029058">
    <property type="entry name" value="AB_hydrolase_fold"/>
</dbReference>
<reference evidence="4" key="1">
    <citation type="journal article" date="2014" name="Science">
        <title>Ancient hybridizations among the ancestral genomes of bread wheat.</title>
        <authorList>
            <consortium name="International Wheat Genome Sequencing Consortium,"/>
            <person name="Marcussen T."/>
            <person name="Sandve S.R."/>
            <person name="Heier L."/>
            <person name="Spannagl M."/>
            <person name="Pfeifer M."/>
            <person name="Jakobsen K.S."/>
            <person name="Wulff B.B."/>
            <person name="Steuernagel B."/>
            <person name="Mayer K.F."/>
            <person name="Olsen O.A."/>
        </authorList>
    </citation>
    <scope>NUCLEOTIDE SEQUENCE [LARGE SCALE GENOMIC DNA]</scope>
    <source>
        <strain evidence="4">cv. AL8/78</strain>
    </source>
</reference>
<evidence type="ECO:0000259" key="2">
    <source>
        <dbReference type="Pfam" id="PF07859"/>
    </source>
</evidence>
<keyword evidence="4" id="KW-1185">Reference proteome</keyword>
<reference evidence="3" key="3">
    <citation type="submission" date="2019-03" db="UniProtKB">
        <authorList>
            <consortium name="EnsemblPlants"/>
        </authorList>
    </citation>
    <scope>IDENTIFICATION</scope>
</reference>
<feature type="compositionally biased region" description="Low complexity" evidence="1">
    <location>
        <begin position="134"/>
        <end position="147"/>
    </location>
</feature>
<dbReference type="GO" id="GO:0016787">
    <property type="term" value="F:hydrolase activity"/>
    <property type="evidence" value="ECO:0007669"/>
    <property type="project" value="InterPro"/>
</dbReference>
<dbReference type="InterPro" id="IPR050466">
    <property type="entry name" value="Carboxylest/Gibb_receptor"/>
</dbReference>
<dbReference type="Gene3D" id="3.40.50.1820">
    <property type="entry name" value="alpha/beta hydrolase"/>
    <property type="match status" value="1"/>
</dbReference>
<name>A0A452XF35_AEGTS</name>
<evidence type="ECO:0000313" key="3">
    <source>
        <dbReference type="EnsemblPlants" id="AET0Gv20116300.3"/>
    </source>
</evidence>
<dbReference type="PANTHER" id="PTHR23024:SF398">
    <property type="entry name" value="OS07G0526600 PROTEIN"/>
    <property type="match status" value="1"/>
</dbReference>
<dbReference type="EnsemblPlants" id="AET0Gv20116300.3">
    <property type="protein sequence ID" value="AET0Gv20116300.3"/>
    <property type="gene ID" value="AET0Gv20116300"/>
</dbReference>
<evidence type="ECO:0000313" key="4">
    <source>
        <dbReference type="Proteomes" id="UP000015105"/>
    </source>
</evidence>
<dbReference type="InterPro" id="IPR013094">
    <property type="entry name" value="AB_hydrolase_3"/>
</dbReference>
<dbReference type="PANTHER" id="PTHR23024">
    <property type="entry name" value="ARYLACETAMIDE DEACETYLASE"/>
    <property type="match status" value="1"/>
</dbReference>
<feature type="domain" description="Alpha/beta hydrolase fold-3" evidence="2">
    <location>
        <begin position="89"/>
        <end position="132"/>
    </location>
</feature>
<accession>A0A452XF35</accession>
<feature type="compositionally biased region" description="Polar residues" evidence="1">
    <location>
        <begin position="175"/>
        <end position="193"/>
    </location>
</feature>
<dbReference type="Proteomes" id="UP000015105">
    <property type="component" value="Unassembled WGS sequence"/>
</dbReference>